<dbReference type="GO" id="GO:0030286">
    <property type="term" value="C:dynein complex"/>
    <property type="evidence" value="ECO:0007669"/>
    <property type="project" value="InterPro"/>
</dbReference>
<keyword evidence="3" id="KW-1185">Reference proteome</keyword>
<feature type="coiled-coil region" evidence="1">
    <location>
        <begin position="66"/>
        <end position="121"/>
    </location>
</feature>
<sequence length="369" mass="43208">MEYNEIQSILLNNLLGKMRITCNFRDRGCPVVMPLESLRQHTDKCPFSIRLCNKCFCLCKINHNCVEELMALNKKESERYEELMREKHSSDKMRDQLMDENMALKKEMQELRKNFEKITHKYTKQLETFSPNELGKPKPFGLAAPHPLVRTNSTQSLREAGDMRPPSIYEMLSEARKHLNQRVSVTECNTTEEAANKVVDCVKNEIRNNNNMYYICQNIVYKLDLELGSSWCVITNWNKQGHNYTNSSCYVKLKFGKLTFKIYRTKFLDVPLLRRRVRDGKIVAKIQIFDTDMSDSMIKFVETVTFVALRKHKTMRLIAGEVKSKMDAEYSGQWNCFAHNFGDYCVNKKEKTFISFDVDELKITLFQAN</sequence>
<dbReference type="AlphaFoldDB" id="A0A7R9QPT0"/>
<dbReference type="EMBL" id="OC919995">
    <property type="protein sequence ID" value="CAD7652117.1"/>
    <property type="molecule type" value="Genomic_DNA"/>
</dbReference>
<accession>A0A7R9QPT0</accession>
<organism evidence="2">
    <name type="scientific">Oppiella nova</name>
    <dbReference type="NCBI Taxonomy" id="334625"/>
    <lineage>
        <taxon>Eukaryota</taxon>
        <taxon>Metazoa</taxon>
        <taxon>Ecdysozoa</taxon>
        <taxon>Arthropoda</taxon>
        <taxon>Chelicerata</taxon>
        <taxon>Arachnida</taxon>
        <taxon>Acari</taxon>
        <taxon>Acariformes</taxon>
        <taxon>Sarcoptiformes</taxon>
        <taxon>Oribatida</taxon>
        <taxon>Brachypylina</taxon>
        <taxon>Oppioidea</taxon>
        <taxon>Oppiidae</taxon>
        <taxon>Oppiella</taxon>
    </lineage>
</organism>
<dbReference type="SMART" id="SM01375">
    <property type="entry name" value="Dynein_light"/>
    <property type="match status" value="2"/>
</dbReference>
<dbReference type="OrthoDB" id="6503708at2759"/>
<evidence type="ECO:0000313" key="2">
    <source>
        <dbReference type="EMBL" id="CAD7652117.1"/>
    </source>
</evidence>
<dbReference type="InterPro" id="IPR001372">
    <property type="entry name" value="Dynein_light_chain_typ-1/2"/>
</dbReference>
<dbReference type="Pfam" id="PF01221">
    <property type="entry name" value="Dynein_light"/>
    <property type="match status" value="1"/>
</dbReference>
<evidence type="ECO:0008006" key="4">
    <source>
        <dbReference type="Google" id="ProtNLM"/>
    </source>
</evidence>
<dbReference type="SUPFAM" id="SSF49599">
    <property type="entry name" value="TRAF domain-like"/>
    <property type="match status" value="1"/>
</dbReference>
<evidence type="ECO:0000256" key="1">
    <source>
        <dbReference type="SAM" id="Coils"/>
    </source>
</evidence>
<dbReference type="SUPFAM" id="SSF54648">
    <property type="entry name" value="DLC"/>
    <property type="match status" value="2"/>
</dbReference>
<protein>
    <recommendedName>
        <fullName evidence="4">TRAF-type domain-containing protein</fullName>
    </recommendedName>
</protein>
<reference evidence="2" key="1">
    <citation type="submission" date="2020-11" db="EMBL/GenBank/DDBJ databases">
        <authorList>
            <person name="Tran Van P."/>
        </authorList>
    </citation>
    <scope>NUCLEOTIDE SEQUENCE</scope>
</reference>
<name>A0A7R9QPT0_9ACAR</name>
<keyword evidence="1" id="KW-0175">Coiled coil</keyword>
<proteinExistence type="predicted"/>
<dbReference type="Gene3D" id="3.30.40.10">
    <property type="entry name" value="Zinc/RING finger domain, C3HC4 (zinc finger)"/>
    <property type="match status" value="1"/>
</dbReference>
<dbReference type="Gene3D" id="3.30.740.10">
    <property type="entry name" value="Protein Inhibitor Of Neuronal Nitric Oxide Synthase"/>
    <property type="match status" value="2"/>
</dbReference>
<dbReference type="GO" id="GO:0007017">
    <property type="term" value="P:microtubule-based process"/>
    <property type="evidence" value="ECO:0007669"/>
    <property type="project" value="InterPro"/>
</dbReference>
<dbReference type="Proteomes" id="UP000728032">
    <property type="component" value="Unassembled WGS sequence"/>
</dbReference>
<dbReference type="InterPro" id="IPR037177">
    <property type="entry name" value="DLC_sf"/>
</dbReference>
<gene>
    <name evidence="2" type="ORF">ONB1V03_LOCUS8783</name>
</gene>
<dbReference type="EMBL" id="CAJPVJ010005170">
    <property type="protein sequence ID" value="CAG2169304.1"/>
    <property type="molecule type" value="Genomic_DNA"/>
</dbReference>
<dbReference type="InterPro" id="IPR013083">
    <property type="entry name" value="Znf_RING/FYVE/PHD"/>
</dbReference>
<evidence type="ECO:0000313" key="3">
    <source>
        <dbReference type="Proteomes" id="UP000728032"/>
    </source>
</evidence>
<dbReference type="CDD" id="cd21450">
    <property type="entry name" value="DLC-like_DYNLL1-like"/>
    <property type="match status" value="1"/>
</dbReference>